<dbReference type="EMBL" id="CP032509">
    <property type="protein sequence ID" value="AZN70953.1"/>
    <property type="molecule type" value="Genomic_DNA"/>
</dbReference>
<feature type="transmembrane region" description="Helical" evidence="9">
    <location>
        <begin position="172"/>
        <end position="190"/>
    </location>
</feature>
<keyword evidence="2" id="KW-0813">Transport</keyword>
<dbReference type="PANTHER" id="PTHR32507:SF8">
    <property type="entry name" value="CNH1P"/>
    <property type="match status" value="1"/>
</dbReference>
<name>A0A3Q8XP54_9HYPH</name>
<dbReference type="Proteomes" id="UP000268192">
    <property type="component" value="Chromosome"/>
</dbReference>
<keyword evidence="12" id="KW-1185">Reference proteome</keyword>
<accession>A0A3Q8XP54</accession>
<feature type="transmembrane region" description="Helical" evidence="9">
    <location>
        <begin position="64"/>
        <end position="81"/>
    </location>
</feature>
<evidence type="ECO:0000256" key="6">
    <source>
        <dbReference type="ARBA" id="ARBA00022989"/>
    </source>
</evidence>
<feature type="transmembrane region" description="Helical" evidence="9">
    <location>
        <begin position="240"/>
        <end position="271"/>
    </location>
</feature>
<feature type="transmembrane region" description="Helical" evidence="9">
    <location>
        <begin position="291"/>
        <end position="314"/>
    </location>
</feature>
<evidence type="ECO:0000256" key="3">
    <source>
        <dbReference type="ARBA" id="ARBA00022449"/>
    </source>
</evidence>
<gene>
    <name evidence="11" type="ORF">D5400_06385</name>
</gene>
<evidence type="ECO:0000313" key="11">
    <source>
        <dbReference type="EMBL" id="AZN70953.1"/>
    </source>
</evidence>
<feature type="transmembrane region" description="Helical" evidence="9">
    <location>
        <begin position="35"/>
        <end position="52"/>
    </location>
</feature>
<evidence type="ECO:0000256" key="8">
    <source>
        <dbReference type="ARBA" id="ARBA00023136"/>
    </source>
</evidence>
<reference evidence="11 12" key="1">
    <citation type="submission" date="2018-09" db="EMBL/GenBank/DDBJ databases">
        <title>Marinorhizobium profundi gen. nov., sp. nov., isolated from a deep-sea sediment sample from the New Britain Trench and proposal of Marinorhizobiaceae fam. nov. in the order Rhizobiales of the class Alphaproteobacteria.</title>
        <authorList>
            <person name="Cao J."/>
        </authorList>
    </citation>
    <scope>NUCLEOTIDE SEQUENCE [LARGE SCALE GENOMIC DNA]</scope>
    <source>
        <strain evidence="11 12">WS11</strain>
    </source>
</reference>
<dbReference type="InterPro" id="IPR038770">
    <property type="entry name" value="Na+/solute_symporter_sf"/>
</dbReference>
<evidence type="ECO:0000256" key="1">
    <source>
        <dbReference type="ARBA" id="ARBA00004651"/>
    </source>
</evidence>
<keyword evidence="7" id="KW-0406">Ion transport</keyword>
<evidence type="ECO:0000256" key="5">
    <source>
        <dbReference type="ARBA" id="ARBA00022692"/>
    </source>
</evidence>
<dbReference type="PANTHER" id="PTHR32507">
    <property type="entry name" value="NA(+)/H(+) ANTIPORTER 1"/>
    <property type="match status" value="1"/>
</dbReference>
<dbReference type="AlphaFoldDB" id="A0A3Q8XP54"/>
<keyword evidence="5 9" id="KW-0812">Transmembrane</keyword>
<dbReference type="Gene3D" id="1.20.1530.20">
    <property type="match status" value="1"/>
</dbReference>
<feature type="transmembrane region" description="Helical" evidence="9">
    <location>
        <begin position="380"/>
        <end position="403"/>
    </location>
</feature>
<feature type="transmembrane region" description="Helical" evidence="9">
    <location>
        <begin position="101"/>
        <end position="134"/>
    </location>
</feature>
<dbReference type="OrthoDB" id="9810860at2"/>
<comment type="subcellular location">
    <subcellularLocation>
        <location evidence="1">Cell membrane</location>
        <topology evidence="1">Multi-pass membrane protein</topology>
    </subcellularLocation>
</comment>
<proteinExistence type="predicted"/>
<keyword evidence="3" id="KW-0050">Antiport</keyword>
<keyword evidence="4" id="KW-1003">Cell membrane</keyword>
<evidence type="ECO:0000256" key="4">
    <source>
        <dbReference type="ARBA" id="ARBA00022475"/>
    </source>
</evidence>
<evidence type="ECO:0000259" key="10">
    <source>
        <dbReference type="Pfam" id="PF00999"/>
    </source>
</evidence>
<keyword evidence="8 9" id="KW-0472">Membrane</keyword>
<dbReference type="GO" id="GO:1902600">
    <property type="term" value="P:proton transmembrane transport"/>
    <property type="evidence" value="ECO:0007669"/>
    <property type="project" value="InterPro"/>
</dbReference>
<organism evidence="11 12">
    <name type="scientific">Georhizobium profundi</name>
    <dbReference type="NCBI Taxonomy" id="2341112"/>
    <lineage>
        <taxon>Bacteria</taxon>
        <taxon>Pseudomonadati</taxon>
        <taxon>Pseudomonadota</taxon>
        <taxon>Alphaproteobacteria</taxon>
        <taxon>Hyphomicrobiales</taxon>
        <taxon>Rhizobiaceae</taxon>
        <taxon>Georhizobium</taxon>
    </lineage>
</organism>
<protein>
    <submittedName>
        <fullName evidence="11">Sodium:proton antiporter</fullName>
    </submittedName>
</protein>
<dbReference type="KEGG" id="abaw:D5400_06385"/>
<evidence type="ECO:0000256" key="7">
    <source>
        <dbReference type="ARBA" id="ARBA00023065"/>
    </source>
</evidence>
<dbReference type="InterPro" id="IPR006153">
    <property type="entry name" value="Cation/H_exchanger_TM"/>
</dbReference>
<dbReference type="GO" id="GO:0015297">
    <property type="term" value="F:antiporter activity"/>
    <property type="evidence" value="ECO:0007669"/>
    <property type="project" value="UniProtKB-KW"/>
</dbReference>
<feature type="domain" description="Cation/H+ exchanger transmembrane" evidence="10">
    <location>
        <begin position="37"/>
        <end position="404"/>
    </location>
</feature>
<feature type="transmembrane region" description="Helical" evidence="9">
    <location>
        <begin position="351"/>
        <end position="374"/>
    </location>
</feature>
<dbReference type="RefSeq" id="WP_126008730.1">
    <property type="nucleotide sequence ID" value="NZ_CP032509.1"/>
</dbReference>
<keyword evidence="6 9" id="KW-1133">Transmembrane helix</keyword>
<sequence>MFDFSSYHVLLLVIGASVVNSYWFPRFIPGWEPAASALLIASGLVAYTFFPGMPDILHPIEDGYLWEIASEFAVIVALFGAGIRIDTRFNRQLLTPTMRLLLIAMPLTIAAVALTGWAFAGLSIAGAILLGAALSPTDPVLAGDLQVGPPQRGNEHPVRLALTTEAGLNDGLAFPFVYLAIIVAAQGFVPAEWGLEWLLRDVVYRIAMGIAGGFVTGYILSRIVFSIPSHNPIAKSGAGVIAFAAVILCYGTTELVEGYGFVAVFVAGLTIRRYEPENVYHRKLHDFIEPLEYALTAVMLFMLGGVFLDLLPLIDWRLATLAALLIFVIRPVIAWLSLVGTSLGGQARNDVAFFGVRGVGSIYYMAFAGGHAAFADMEKLWAATALVIVLSSIVHGFTAGIVVKRYTDTTA</sequence>
<evidence type="ECO:0000256" key="9">
    <source>
        <dbReference type="SAM" id="Phobius"/>
    </source>
</evidence>
<feature type="transmembrane region" description="Helical" evidence="9">
    <location>
        <begin position="202"/>
        <end position="220"/>
    </location>
</feature>
<dbReference type="GO" id="GO:0005886">
    <property type="term" value="C:plasma membrane"/>
    <property type="evidence" value="ECO:0007669"/>
    <property type="project" value="UniProtKB-SubCell"/>
</dbReference>
<feature type="transmembrane region" description="Helical" evidence="9">
    <location>
        <begin position="6"/>
        <end position="23"/>
    </location>
</feature>
<dbReference type="Pfam" id="PF00999">
    <property type="entry name" value="Na_H_Exchanger"/>
    <property type="match status" value="1"/>
</dbReference>
<evidence type="ECO:0000256" key="2">
    <source>
        <dbReference type="ARBA" id="ARBA00022448"/>
    </source>
</evidence>
<evidence type="ECO:0000313" key="12">
    <source>
        <dbReference type="Proteomes" id="UP000268192"/>
    </source>
</evidence>
<feature type="transmembrane region" description="Helical" evidence="9">
    <location>
        <begin position="320"/>
        <end position="339"/>
    </location>
</feature>